<reference evidence="1 2" key="1">
    <citation type="submission" date="2023-10" db="EMBL/GenBank/DDBJ databases">
        <authorList>
            <person name="Botero Cardona J."/>
        </authorList>
    </citation>
    <scope>NUCLEOTIDE SEQUENCE [LARGE SCALE GENOMIC DNA]</scope>
    <source>
        <strain evidence="1 2">R-82641</strain>
    </source>
</reference>
<gene>
    <name evidence="1" type="ORF">R82641_BJNNKPBH_01528</name>
</gene>
<sequence length="81" mass="9255">MSTDLVNHNKKIADAWNNALNPEIKYYWRTMNGLWLVRDGLTGMVTTDASVGKAIKLSEIEAKNTDFDFKKLTFYDNKPGK</sequence>
<comment type="caution">
    <text evidence="1">The sequence shown here is derived from an EMBL/GenBank/DDBJ whole genome shotgun (WGS) entry which is preliminary data.</text>
</comment>
<keyword evidence="2" id="KW-1185">Reference proteome</keyword>
<evidence type="ECO:0000313" key="2">
    <source>
        <dbReference type="Proteomes" id="UP001314200"/>
    </source>
</evidence>
<dbReference type="EMBL" id="CAUZLY010000013">
    <property type="protein sequence ID" value="CAK1254659.1"/>
    <property type="molecule type" value="Genomic_DNA"/>
</dbReference>
<organism evidence="1 2">
    <name type="scientific">Fructobacillus cardui</name>
    <dbReference type="NCBI Taxonomy" id="2893170"/>
    <lineage>
        <taxon>Bacteria</taxon>
        <taxon>Bacillati</taxon>
        <taxon>Bacillota</taxon>
        <taxon>Bacilli</taxon>
        <taxon>Lactobacillales</taxon>
        <taxon>Lactobacillaceae</taxon>
        <taxon>Fructobacillus</taxon>
    </lineage>
</organism>
<name>A0ABM9N278_9LACO</name>
<accession>A0ABM9N278</accession>
<evidence type="ECO:0000313" key="1">
    <source>
        <dbReference type="EMBL" id="CAK1254659.1"/>
    </source>
</evidence>
<proteinExistence type="predicted"/>
<protein>
    <submittedName>
        <fullName evidence="1">Uncharacterized protein</fullName>
    </submittedName>
</protein>
<dbReference type="RefSeq" id="WP_338348247.1">
    <property type="nucleotide sequence ID" value="NZ_CAUZLY010000013.1"/>
</dbReference>
<dbReference type="Proteomes" id="UP001314200">
    <property type="component" value="Unassembled WGS sequence"/>
</dbReference>